<evidence type="ECO:0000256" key="3">
    <source>
        <dbReference type="ARBA" id="ARBA00009516"/>
    </source>
</evidence>
<dbReference type="FunFam" id="3.40.50.2020:FF:000049">
    <property type="entry name" value="Putative uracil phosphoribosyltransferase urg2"/>
    <property type="match status" value="1"/>
</dbReference>
<evidence type="ECO:0000256" key="6">
    <source>
        <dbReference type="ARBA" id="ARBA00022676"/>
    </source>
</evidence>
<dbReference type="GO" id="GO:0005525">
    <property type="term" value="F:GTP binding"/>
    <property type="evidence" value="ECO:0007669"/>
    <property type="project" value="UniProtKB-KW"/>
</dbReference>
<keyword evidence="8" id="KW-0547">Nucleotide-binding</keyword>
<evidence type="ECO:0000256" key="9">
    <source>
        <dbReference type="ARBA" id="ARBA00023134"/>
    </source>
</evidence>
<dbReference type="InterPro" id="IPR050054">
    <property type="entry name" value="UPRTase/APRTase"/>
</dbReference>
<dbReference type="SUPFAM" id="SSF53271">
    <property type="entry name" value="PRTase-like"/>
    <property type="match status" value="1"/>
</dbReference>
<proteinExistence type="inferred from homology"/>
<sequence>MSPLPANVAVSSHPCFISKLSLLRSASTPPKETKALVHELSLILATEALARALTVEKTGEKDVTPLGVTYEIEKVTKSIALVPILRSGLGMLEAFQTLLPEPTPVHHLGLFREKVTLQPVEYYNNLPTRADSSKDERNSPCDIAIVLDPVIATGGTAEAAIQTLREWGVPKILVVSILGSEEGVSRAATENGGEGLDVVVGAIDRELGGDNGGMIVPGYEYFPNPPSHHNQSGLPFLVSAILATAYSLPSENN</sequence>
<evidence type="ECO:0000256" key="7">
    <source>
        <dbReference type="ARBA" id="ARBA00022679"/>
    </source>
</evidence>
<keyword evidence="7" id="KW-0808">Transferase</keyword>
<keyword evidence="9" id="KW-0342">GTP-binding</keyword>
<gene>
    <name evidence="11" type="ORF">GSTUAT00000415001</name>
</gene>
<evidence type="ECO:0000256" key="8">
    <source>
        <dbReference type="ARBA" id="ARBA00022741"/>
    </source>
</evidence>
<dbReference type="NCBIfam" id="NF001097">
    <property type="entry name" value="PRK00129.1"/>
    <property type="match status" value="1"/>
</dbReference>
<evidence type="ECO:0000256" key="1">
    <source>
        <dbReference type="ARBA" id="ARBA00001946"/>
    </source>
</evidence>
<comment type="similarity">
    <text evidence="3">Belongs to the UPRTase family.</text>
</comment>
<dbReference type="Pfam" id="PF14681">
    <property type="entry name" value="UPRTase"/>
    <property type="match status" value="1"/>
</dbReference>
<name>A0A292Q6P3_9PEZI</name>
<dbReference type="EC" id="2.4.2.9" evidence="4"/>
<dbReference type="CDD" id="cd06223">
    <property type="entry name" value="PRTases_typeI"/>
    <property type="match status" value="1"/>
</dbReference>
<evidence type="ECO:0000259" key="10">
    <source>
        <dbReference type="Pfam" id="PF14681"/>
    </source>
</evidence>
<evidence type="ECO:0000313" key="11">
    <source>
        <dbReference type="EMBL" id="CUS15482.1"/>
    </source>
</evidence>
<protein>
    <recommendedName>
        <fullName evidence="4">uracil phosphoribosyltransferase</fullName>
        <ecNumber evidence="4">2.4.2.9</ecNumber>
    </recommendedName>
</protein>
<dbReference type="AlphaFoldDB" id="A0A292Q6P3"/>
<reference evidence="11" key="1">
    <citation type="submission" date="2015-10" db="EMBL/GenBank/DDBJ databases">
        <authorList>
            <person name="Regsiter A."/>
            <person name="william w."/>
        </authorList>
    </citation>
    <scope>NUCLEOTIDE SEQUENCE</scope>
    <source>
        <strain evidence="11">Montdore</strain>
    </source>
</reference>
<evidence type="ECO:0000313" key="12">
    <source>
        <dbReference type="Proteomes" id="UP001412239"/>
    </source>
</evidence>
<keyword evidence="5" id="KW-0021">Allosteric enzyme</keyword>
<evidence type="ECO:0000256" key="2">
    <source>
        <dbReference type="ARBA" id="ARBA00005180"/>
    </source>
</evidence>
<accession>A0A292Q6P3</accession>
<organism evidence="11 12">
    <name type="scientific">Tuber aestivum</name>
    <name type="common">summer truffle</name>
    <dbReference type="NCBI Taxonomy" id="59557"/>
    <lineage>
        <taxon>Eukaryota</taxon>
        <taxon>Fungi</taxon>
        <taxon>Dikarya</taxon>
        <taxon>Ascomycota</taxon>
        <taxon>Pezizomycotina</taxon>
        <taxon>Pezizomycetes</taxon>
        <taxon>Pezizales</taxon>
        <taxon>Tuberaceae</taxon>
        <taxon>Tuber</taxon>
    </lineage>
</organism>
<dbReference type="Proteomes" id="UP001412239">
    <property type="component" value="Unassembled WGS sequence"/>
</dbReference>
<dbReference type="Gene3D" id="3.40.50.2020">
    <property type="match status" value="1"/>
</dbReference>
<evidence type="ECO:0000256" key="4">
    <source>
        <dbReference type="ARBA" id="ARBA00011894"/>
    </source>
</evidence>
<dbReference type="EMBL" id="LN890946">
    <property type="protein sequence ID" value="CUS15482.1"/>
    <property type="molecule type" value="Genomic_DNA"/>
</dbReference>
<keyword evidence="6" id="KW-0328">Glycosyltransferase</keyword>
<feature type="domain" description="Phosphoribosyltransferase" evidence="10">
    <location>
        <begin position="10"/>
        <end position="219"/>
    </location>
</feature>
<evidence type="ECO:0000256" key="5">
    <source>
        <dbReference type="ARBA" id="ARBA00022533"/>
    </source>
</evidence>
<dbReference type="PANTHER" id="PTHR32315:SF4">
    <property type="entry name" value="URACIL PHOSPHORIBOSYLTRANSFERASE, CHLOROPLASTIC"/>
    <property type="match status" value="1"/>
</dbReference>
<dbReference type="InterPro" id="IPR029057">
    <property type="entry name" value="PRTase-like"/>
</dbReference>
<comment type="pathway">
    <text evidence="2">Pyrimidine metabolism; UMP biosynthesis via salvage pathway; UMP from uracil: step 1/1.</text>
</comment>
<dbReference type="GO" id="GO:0004845">
    <property type="term" value="F:uracil phosphoribosyltransferase activity"/>
    <property type="evidence" value="ECO:0007669"/>
    <property type="project" value="UniProtKB-EC"/>
</dbReference>
<keyword evidence="12" id="KW-1185">Reference proteome</keyword>
<dbReference type="PANTHER" id="PTHR32315">
    <property type="entry name" value="ADENINE PHOSPHORIBOSYLTRANSFERASE"/>
    <property type="match status" value="1"/>
</dbReference>
<dbReference type="InterPro" id="IPR000836">
    <property type="entry name" value="PRTase_dom"/>
</dbReference>
<comment type="cofactor">
    <cofactor evidence="1">
        <name>Mg(2+)</name>
        <dbReference type="ChEBI" id="CHEBI:18420"/>
    </cofactor>
</comment>